<organism evidence="1 2">
    <name type="scientific">Geomesophilobacter sediminis</name>
    <dbReference type="NCBI Taxonomy" id="2798584"/>
    <lineage>
        <taxon>Bacteria</taxon>
        <taxon>Pseudomonadati</taxon>
        <taxon>Thermodesulfobacteriota</taxon>
        <taxon>Desulfuromonadia</taxon>
        <taxon>Geobacterales</taxon>
        <taxon>Geobacteraceae</taxon>
        <taxon>Geomesophilobacter</taxon>
    </lineage>
</organism>
<keyword evidence="2" id="KW-1185">Reference proteome</keyword>
<sequence length="218" mass="23837">MATFPDPYDTSGIDDLSVNDLIATIHHAAEKAETHPAFQGELPEYVTKASGLREIADGLEVARIAALGRDRDRLIEQKTLMAVGKQALIKNAGHIVLLSLHRNDPSLLLNASYQLKQKGPPKAVKSLLDLVPETSAKRGATGCALVIVKRAKQHASIEVQMTTGDPLVESNWNSLGIFNRSKIEKKGLTPATRVYFRARYHEDGLAGRWSPVVELIIT</sequence>
<gene>
    <name evidence="1" type="ORF">JFN93_03145</name>
</gene>
<reference evidence="1" key="1">
    <citation type="submission" date="2020-12" db="EMBL/GenBank/DDBJ databases">
        <title>Geomonas sp. Red875, isolated from river sediment.</title>
        <authorList>
            <person name="Xu Z."/>
            <person name="Zhang Z."/>
            <person name="Masuda Y."/>
            <person name="Itoh H."/>
            <person name="Senoo K."/>
        </authorList>
    </citation>
    <scope>NUCLEOTIDE SEQUENCE</scope>
    <source>
        <strain evidence="1">Red875</strain>
    </source>
</reference>
<name>A0A8J7JB27_9BACT</name>
<evidence type="ECO:0008006" key="3">
    <source>
        <dbReference type="Google" id="ProtNLM"/>
    </source>
</evidence>
<comment type="caution">
    <text evidence="1">The sequence shown here is derived from an EMBL/GenBank/DDBJ whole genome shotgun (WGS) entry which is preliminary data.</text>
</comment>
<evidence type="ECO:0000313" key="2">
    <source>
        <dbReference type="Proteomes" id="UP000636888"/>
    </source>
</evidence>
<dbReference type="RefSeq" id="WP_199382534.1">
    <property type="nucleotide sequence ID" value="NZ_JAEMHM010000002.1"/>
</dbReference>
<evidence type="ECO:0000313" key="1">
    <source>
        <dbReference type="EMBL" id="MBJ6723698.1"/>
    </source>
</evidence>
<protein>
    <recommendedName>
        <fullName evidence="3">Fibronectin type III domain-containing protein</fullName>
    </recommendedName>
</protein>
<dbReference type="EMBL" id="JAEMHM010000002">
    <property type="protein sequence ID" value="MBJ6723698.1"/>
    <property type="molecule type" value="Genomic_DNA"/>
</dbReference>
<proteinExistence type="predicted"/>
<dbReference type="AlphaFoldDB" id="A0A8J7JB27"/>
<accession>A0A8J7JB27</accession>
<dbReference type="Proteomes" id="UP000636888">
    <property type="component" value="Unassembled WGS sequence"/>
</dbReference>